<proteinExistence type="predicted"/>
<dbReference type="Proteomes" id="UP000178817">
    <property type="component" value="Unassembled WGS sequence"/>
</dbReference>
<dbReference type="AlphaFoldDB" id="A0A1G2SDK9"/>
<sequence>MNEFKKNTVLLAGAILLFIGVASAYGLSFYSMKGKIEGANEVLSRADDFENAQGVLSRTLAFLKESELGRQRVAARFIKEHEIASFAQQIEALGAESGVALTLESLEPGIDFRKKPVLNFRIKAEGTFANVMRTEELLENFPARFDVSTLRLVRVESNQGASVFGTGKTTPPSRAPQWELNATISALNFIKE</sequence>
<dbReference type="InterPro" id="IPR014717">
    <property type="entry name" value="Transl_elong_EF1B/ribsomal_bS6"/>
</dbReference>
<organism evidence="1 2">
    <name type="scientific">Candidatus Yonathbacteria bacterium RIFCSPLOWO2_01_FULL_43_27</name>
    <dbReference type="NCBI Taxonomy" id="1802726"/>
    <lineage>
        <taxon>Bacteria</taxon>
        <taxon>Candidatus Yonathiibacteriota</taxon>
    </lineage>
</organism>
<dbReference type="STRING" id="1802726.A3B07_01310"/>
<dbReference type="Gene3D" id="3.30.70.60">
    <property type="match status" value="1"/>
</dbReference>
<comment type="caution">
    <text evidence="1">The sequence shown here is derived from an EMBL/GenBank/DDBJ whole genome shotgun (WGS) entry which is preliminary data.</text>
</comment>
<reference evidence="1 2" key="1">
    <citation type="journal article" date="2016" name="Nat. Commun.">
        <title>Thousands of microbial genomes shed light on interconnected biogeochemical processes in an aquifer system.</title>
        <authorList>
            <person name="Anantharaman K."/>
            <person name="Brown C.T."/>
            <person name="Hug L.A."/>
            <person name="Sharon I."/>
            <person name="Castelle C.J."/>
            <person name="Probst A.J."/>
            <person name="Thomas B.C."/>
            <person name="Singh A."/>
            <person name="Wilkins M.J."/>
            <person name="Karaoz U."/>
            <person name="Brodie E.L."/>
            <person name="Williams K.H."/>
            <person name="Hubbard S.S."/>
            <person name="Banfield J.F."/>
        </authorList>
    </citation>
    <scope>NUCLEOTIDE SEQUENCE [LARGE SCALE GENOMIC DNA]</scope>
</reference>
<gene>
    <name evidence="1" type="ORF">A3B07_01310</name>
</gene>
<name>A0A1G2SDK9_9BACT</name>
<evidence type="ECO:0000313" key="1">
    <source>
        <dbReference type="EMBL" id="OHA82739.1"/>
    </source>
</evidence>
<accession>A0A1G2SDK9</accession>
<dbReference type="EMBL" id="MHUV01000004">
    <property type="protein sequence ID" value="OHA82739.1"/>
    <property type="molecule type" value="Genomic_DNA"/>
</dbReference>
<evidence type="ECO:0000313" key="2">
    <source>
        <dbReference type="Proteomes" id="UP000178817"/>
    </source>
</evidence>
<protein>
    <submittedName>
        <fullName evidence="1">Uncharacterized protein</fullName>
    </submittedName>
</protein>